<gene>
    <name evidence="2" type="ORF">EVAR_26756_1</name>
</gene>
<reference evidence="2 3" key="1">
    <citation type="journal article" date="2019" name="Commun. Biol.">
        <title>The bagworm genome reveals a unique fibroin gene that provides high tensile strength.</title>
        <authorList>
            <person name="Kono N."/>
            <person name="Nakamura H."/>
            <person name="Ohtoshi R."/>
            <person name="Tomita M."/>
            <person name="Numata K."/>
            <person name="Arakawa K."/>
        </authorList>
    </citation>
    <scope>NUCLEOTIDE SEQUENCE [LARGE SCALE GENOMIC DNA]</scope>
</reference>
<feature type="region of interest" description="Disordered" evidence="1">
    <location>
        <begin position="19"/>
        <end position="88"/>
    </location>
</feature>
<evidence type="ECO:0000313" key="3">
    <source>
        <dbReference type="Proteomes" id="UP000299102"/>
    </source>
</evidence>
<evidence type="ECO:0000256" key="1">
    <source>
        <dbReference type="SAM" id="MobiDB-lite"/>
    </source>
</evidence>
<feature type="compositionally biased region" description="Basic and acidic residues" evidence="1">
    <location>
        <begin position="57"/>
        <end position="66"/>
    </location>
</feature>
<comment type="caution">
    <text evidence="2">The sequence shown here is derived from an EMBL/GenBank/DDBJ whole genome shotgun (WGS) entry which is preliminary data.</text>
</comment>
<dbReference type="AlphaFoldDB" id="A0A4C1XBS2"/>
<sequence length="196" mass="20846">MHLIYICIVRNALAPLAPETPISGRTVTTPRPDWSSPRHNFDTEQPSPQLTPARRSSKWDAAERHQSSRRPPHEQLSGPGRIAAPESVFSQPPLPEVIGEALTVCRPEEHVVVKVARCGSAAGAPDQEVVGREASASAGSTSTSVNGLELTMCSASAEVWRTSSRGLLSLNVAANAVLTDRTKRSQAPPMFGAPGV</sequence>
<name>A0A4C1XBS2_EUMVA</name>
<dbReference type="EMBL" id="BGZK01000798">
    <property type="protein sequence ID" value="GBP60858.1"/>
    <property type="molecule type" value="Genomic_DNA"/>
</dbReference>
<organism evidence="2 3">
    <name type="scientific">Eumeta variegata</name>
    <name type="common">Bagworm moth</name>
    <name type="synonym">Eumeta japonica</name>
    <dbReference type="NCBI Taxonomy" id="151549"/>
    <lineage>
        <taxon>Eukaryota</taxon>
        <taxon>Metazoa</taxon>
        <taxon>Ecdysozoa</taxon>
        <taxon>Arthropoda</taxon>
        <taxon>Hexapoda</taxon>
        <taxon>Insecta</taxon>
        <taxon>Pterygota</taxon>
        <taxon>Neoptera</taxon>
        <taxon>Endopterygota</taxon>
        <taxon>Lepidoptera</taxon>
        <taxon>Glossata</taxon>
        <taxon>Ditrysia</taxon>
        <taxon>Tineoidea</taxon>
        <taxon>Psychidae</taxon>
        <taxon>Oiketicinae</taxon>
        <taxon>Eumeta</taxon>
    </lineage>
</organism>
<accession>A0A4C1XBS2</accession>
<proteinExistence type="predicted"/>
<evidence type="ECO:0000313" key="2">
    <source>
        <dbReference type="EMBL" id="GBP60858.1"/>
    </source>
</evidence>
<keyword evidence="3" id="KW-1185">Reference proteome</keyword>
<protein>
    <submittedName>
        <fullName evidence="2">Uncharacterized protein</fullName>
    </submittedName>
</protein>
<dbReference type="Proteomes" id="UP000299102">
    <property type="component" value="Unassembled WGS sequence"/>
</dbReference>